<dbReference type="Proteomes" id="UP000541969">
    <property type="component" value="Unassembled WGS sequence"/>
</dbReference>
<evidence type="ECO:0000313" key="2">
    <source>
        <dbReference type="Proteomes" id="UP000541969"/>
    </source>
</evidence>
<dbReference type="GO" id="GO:0031412">
    <property type="term" value="P:gas vesicle organization"/>
    <property type="evidence" value="ECO:0007669"/>
    <property type="project" value="InterPro"/>
</dbReference>
<comment type="caution">
    <text evidence="1">The sequence shown here is derived from an EMBL/GenBank/DDBJ whole genome shotgun (WGS) entry which is preliminary data.</text>
</comment>
<dbReference type="EMBL" id="JACBZT010000001">
    <property type="protein sequence ID" value="NYJ05618.1"/>
    <property type="molecule type" value="Genomic_DNA"/>
</dbReference>
<evidence type="ECO:0000313" key="1">
    <source>
        <dbReference type="EMBL" id="NYJ05618.1"/>
    </source>
</evidence>
<name>A0A853CH49_9ACTN</name>
<protein>
    <recommendedName>
        <fullName evidence="3">Gas vesicle synthesis protein GvpO</fullName>
    </recommendedName>
</protein>
<gene>
    <name evidence="1" type="ORF">GGQ55_001896</name>
</gene>
<dbReference type="AlphaFoldDB" id="A0A853CH49"/>
<dbReference type="Pfam" id="PF05800">
    <property type="entry name" value="GvpO"/>
    <property type="match status" value="1"/>
</dbReference>
<dbReference type="RefSeq" id="WP_179716247.1">
    <property type="nucleotide sequence ID" value="NZ_JACBZT010000001.1"/>
</dbReference>
<sequence>MSENGARQHGGNGGLVRVVRGALEQFAGLTQLEPVATTGVRREDDGWSVLVDVVELERIPTTTSVMATYRVDIDGDGELTGYERLRRFTRGSVDAS</sequence>
<keyword evidence="2" id="KW-1185">Reference proteome</keyword>
<organism evidence="1 2">
    <name type="scientific">Petropleomorpha daqingensis</name>
    <dbReference type="NCBI Taxonomy" id="2026353"/>
    <lineage>
        <taxon>Bacteria</taxon>
        <taxon>Bacillati</taxon>
        <taxon>Actinomycetota</taxon>
        <taxon>Actinomycetes</taxon>
        <taxon>Geodermatophilales</taxon>
        <taxon>Geodermatophilaceae</taxon>
        <taxon>Petropleomorpha</taxon>
    </lineage>
</organism>
<accession>A0A853CH49</accession>
<proteinExistence type="predicted"/>
<dbReference type="InterPro" id="IPR008634">
    <property type="entry name" value="Gas-vesicle_GvpO"/>
</dbReference>
<reference evidence="1 2" key="1">
    <citation type="submission" date="2020-07" db="EMBL/GenBank/DDBJ databases">
        <title>Sequencing the genomes of 1000 actinobacteria strains.</title>
        <authorList>
            <person name="Klenk H.-P."/>
        </authorList>
    </citation>
    <scope>NUCLEOTIDE SEQUENCE [LARGE SCALE GENOMIC DNA]</scope>
    <source>
        <strain evidence="1 2">DSM 104001</strain>
    </source>
</reference>
<evidence type="ECO:0008006" key="3">
    <source>
        <dbReference type="Google" id="ProtNLM"/>
    </source>
</evidence>